<dbReference type="EMBL" id="JBGEHV010000024">
    <property type="protein sequence ID" value="MEY8040674.1"/>
    <property type="molecule type" value="Genomic_DNA"/>
</dbReference>
<keyword evidence="1" id="KW-0812">Transmembrane</keyword>
<keyword evidence="1" id="KW-1133">Transmembrane helix</keyword>
<feature type="transmembrane region" description="Helical" evidence="1">
    <location>
        <begin position="6"/>
        <end position="24"/>
    </location>
</feature>
<keyword evidence="1" id="KW-0472">Membrane</keyword>
<organism evidence="2 3">
    <name type="scientific">Saccharopolyspora cebuensis</name>
    <dbReference type="NCBI Taxonomy" id="418759"/>
    <lineage>
        <taxon>Bacteria</taxon>
        <taxon>Bacillati</taxon>
        <taxon>Actinomycetota</taxon>
        <taxon>Actinomycetes</taxon>
        <taxon>Pseudonocardiales</taxon>
        <taxon>Pseudonocardiaceae</taxon>
        <taxon>Saccharopolyspora</taxon>
    </lineage>
</organism>
<keyword evidence="3" id="KW-1185">Reference proteome</keyword>
<accession>A0ABV4CMM4</accession>
<name>A0ABV4CMM4_9PSEU</name>
<proteinExistence type="predicted"/>
<evidence type="ECO:0000313" key="2">
    <source>
        <dbReference type="EMBL" id="MEY8040674.1"/>
    </source>
</evidence>
<feature type="transmembrane region" description="Helical" evidence="1">
    <location>
        <begin position="36"/>
        <end position="64"/>
    </location>
</feature>
<sequence>MDSSSVVLVGASVGAGAVVLVRSLRRTGWRDAWTFGGQLAGAALAAVLAYWGAFALLALGYAAALSSGA</sequence>
<gene>
    <name evidence="2" type="ORF">AB8O55_14805</name>
</gene>
<protein>
    <submittedName>
        <fullName evidence="2">Uncharacterized protein</fullName>
    </submittedName>
</protein>
<dbReference type="Proteomes" id="UP001564626">
    <property type="component" value="Unassembled WGS sequence"/>
</dbReference>
<evidence type="ECO:0000313" key="3">
    <source>
        <dbReference type="Proteomes" id="UP001564626"/>
    </source>
</evidence>
<comment type="caution">
    <text evidence="2">The sequence shown here is derived from an EMBL/GenBank/DDBJ whole genome shotgun (WGS) entry which is preliminary data.</text>
</comment>
<reference evidence="2 3" key="1">
    <citation type="submission" date="2024-08" db="EMBL/GenBank/DDBJ databases">
        <title>Genome mining of Saccharopolyspora cebuensis PGLac3 from Nigerian medicinal plant.</title>
        <authorList>
            <person name="Ezeobiora C.E."/>
            <person name="Igbokwe N.H."/>
            <person name="Amin D.H."/>
            <person name="Mendie U.E."/>
        </authorList>
    </citation>
    <scope>NUCLEOTIDE SEQUENCE [LARGE SCALE GENOMIC DNA]</scope>
    <source>
        <strain evidence="2 3">PGLac3</strain>
    </source>
</reference>
<dbReference type="RefSeq" id="WP_345365232.1">
    <property type="nucleotide sequence ID" value="NZ_BAABII010000013.1"/>
</dbReference>
<evidence type="ECO:0000256" key="1">
    <source>
        <dbReference type="SAM" id="Phobius"/>
    </source>
</evidence>